<proteinExistence type="inferred from homology"/>
<evidence type="ECO:0000313" key="7">
    <source>
        <dbReference type="Proteomes" id="UP000232533"/>
    </source>
</evidence>
<keyword evidence="2" id="KW-0521">NADP</keyword>
<dbReference type="Gene3D" id="3.40.50.720">
    <property type="entry name" value="NAD(P)-binding Rossmann-like Domain"/>
    <property type="match status" value="1"/>
</dbReference>
<dbReference type="PRINTS" id="PR00081">
    <property type="entry name" value="GDHRDH"/>
</dbReference>
<dbReference type="AlphaFoldDB" id="A0A2N0U4Y7"/>
<evidence type="ECO:0000313" key="4">
    <source>
        <dbReference type="EMBL" id="OEY73869.1"/>
    </source>
</evidence>
<gene>
    <name evidence="5" type="ORF">APR40_00135</name>
    <name evidence="4" type="ORF">BHS39_00135</name>
</gene>
<evidence type="ECO:0000313" key="5">
    <source>
        <dbReference type="EMBL" id="PKD22070.1"/>
    </source>
</evidence>
<dbReference type="GO" id="GO:0008670">
    <property type="term" value="F:2,4-dienoyl-CoA reductase (NADPH) activity"/>
    <property type="evidence" value="ECO:0007669"/>
    <property type="project" value="InterPro"/>
</dbReference>
<dbReference type="FunFam" id="3.40.50.720:FF:000084">
    <property type="entry name" value="Short-chain dehydrogenase reductase"/>
    <property type="match status" value="1"/>
</dbReference>
<sequence length="293" mass="32133">MDFTKKMLRDDALKGKTIIVTGGGSGLGKAMTKYFMELGANVAITSRNLEKLQNTAKELEDETGGKCFAVQCDVRHYDQVENMRDEVLKEFGNIDVLLNNAAGNFISPTERLSANAFDTIIDIVLKGSKNCTMALGKHWIDTKQKDKTVLNIVTTYAWTGSAYVVPSATAKAGVLAMTRSLAVEWAKYGIRFNAIAPGPFPTKGAWDRLLPGDLKDKFDLAKKVPLKRVGEHQELANLAAYLVSDFSAYVNGEVITIDGGEWLKGAGQFNLLEAIPEEMWDQLEAMIKSKKGS</sequence>
<dbReference type="InterPro" id="IPR045017">
    <property type="entry name" value="DECR2-like"/>
</dbReference>
<dbReference type="RefSeq" id="WP_070052374.1">
    <property type="nucleotide sequence ID" value="NZ_FVZF01000001.1"/>
</dbReference>
<dbReference type="PANTHER" id="PTHR43296">
    <property type="entry name" value="PEROXISOMAL 2,4-DIENOYL-COA REDUCTASE"/>
    <property type="match status" value="1"/>
</dbReference>
<evidence type="ECO:0000256" key="3">
    <source>
        <dbReference type="ARBA" id="ARBA00023002"/>
    </source>
</evidence>
<reference evidence="5 7" key="1">
    <citation type="submission" date="2015-10" db="EMBL/GenBank/DDBJ databases">
        <title>Draft genome sequence of Salegentibacter salinarum KCTC 12975.</title>
        <authorList>
            <person name="Lin W."/>
            <person name="Zheng Q."/>
        </authorList>
    </citation>
    <scope>NUCLEOTIDE SEQUENCE [LARGE SCALE GENOMIC DNA]</scope>
    <source>
        <strain evidence="5 7">KCTC 12974</strain>
    </source>
</reference>
<dbReference type="CDD" id="cd05369">
    <property type="entry name" value="TER_DECR_SDR_a"/>
    <property type="match status" value="1"/>
</dbReference>
<dbReference type="GO" id="GO:0009062">
    <property type="term" value="P:fatty acid catabolic process"/>
    <property type="evidence" value="ECO:0007669"/>
    <property type="project" value="InterPro"/>
</dbReference>
<dbReference type="InterPro" id="IPR002347">
    <property type="entry name" value="SDR_fam"/>
</dbReference>
<name>A0A2N0U4Y7_9FLAO</name>
<dbReference type="EMBL" id="LKTR01000001">
    <property type="protein sequence ID" value="PKD22070.1"/>
    <property type="molecule type" value="Genomic_DNA"/>
</dbReference>
<comment type="similarity">
    <text evidence="1">Belongs to the short-chain dehydrogenases/reductases (SDR) family.</text>
</comment>
<evidence type="ECO:0000256" key="1">
    <source>
        <dbReference type="ARBA" id="ARBA00006484"/>
    </source>
</evidence>
<dbReference type="EMBL" id="MJBR01000001">
    <property type="protein sequence ID" value="OEY73869.1"/>
    <property type="molecule type" value="Genomic_DNA"/>
</dbReference>
<accession>A0A2N0U4Y7</accession>
<evidence type="ECO:0000256" key="2">
    <source>
        <dbReference type="ARBA" id="ARBA00022857"/>
    </source>
</evidence>
<reference evidence="4 6" key="2">
    <citation type="submission" date="2016-09" db="EMBL/GenBank/DDBJ databases">
        <title>Genome Sequence of Salegentibacter salarius,Isolated from a Marine Solar Saltern of the Yellow Sea in South Korea.</title>
        <authorList>
            <person name="Zheng Q."/>
            <person name="Liu Y."/>
        </authorList>
    </citation>
    <scope>NUCLEOTIDE SEQUENCE [LARGE SCALE GENOMIC DNA]</scope>
    <source>
        <strain evidence="4 6">KCTC 12974</strain>
    </source>
</reference>
<dbReference type="InterPro" id="IPR036291">
    <property type="entry name" value="NAD(P)-bd_dom_sf"/>
</dbReference>
<dbReference type="OrthoDB" id="9803333at2"/>
<protein>
    <submittedName>
        <fullName evidence="5">Short-chain dehydrogenase</fullName>
    </submittedName>
</protein>
<evidence type="ECO:0000313" key="6">
    <source>
        <dbReference type="Proteomes" id="UP000176009"/>
    </source>
</evidence>
<dbReference type="Pfam" id="PF13561">
    <property type="entry name" value="adh_short_C2"/>
    <property type="match status" value="1"/>
</dbReference>
<keyword evidence="6" id="KW-1185">Reference proteome</keyword>
<dbReference type="Proteomes" id="UP000232533">
    <property type="component" value="Unassembled WGS sequence"/>
</dbReference>
<dbReference type="PANTHER" id="PTHR43296:SF2">
    <property type="entry name" value="PEROXISOMAL 2,4-DIENOYL-COA REDUCTASE [(3E)-ENOYL-COA-PRODUCING]"/>
    <property type="match status" value="1"/>
</dbReference>
<dbReference type="Proteomes" id="UP000176009">
    <property type="component" value="Unassembled WGS sequence"/>
</dbReference>
<organism evidence="5 7">
    <name type="scientific">Salegentibacter salarius</name>
    <dbReference type="NCBI Taxonomy" id="435906"/>
    <lineage>
        <taxon>Bacteria</taxon>
        <taxon>Pseudomonadati</taxon>
        <taxon>Bacteroidota</taxon>
        <taxon>Flavobacteriia</taxon>
        <taxon>Flavobacteriales</taxon>
        <taxon>Flavobacteriaceae</taxon>
        <taxon>Salegentibacter</taxon>
    </lineage>
</organism>
<dbReference type="SUPFAM" id="SSF51735">
    <property type="entry name" value="NAD(P)-binding Rossmann-fold domains"/>
    <property type="match status" value="1"/>
</dbReference>
<keyword evidence="3" id="KW-0560">Oxidoreductase</keyword>
<comment type="caution">
    <text evidence="5">The sequence shown here is derived from an EMBL/GenBank/DDBJ whole genome shotgun (WGS) entry which is preliminary data.</text>
</comment>